<dbReference type="Proteomes" id="UP000280935">
    <property type="component" value="Unassembled WGS sequence"/>
</dbReference>
<keyword evidence="6 9" id="KW-0175">Coiled coil</keyword>
<evidence type="ECO:0000256" key="1">
    <source>
        <dbReference type="ARBA" id="ARBA00004496"/>
    </source>
</evidence>
<comment type="caution">
    <text evidence="11">The sequence shown here is derived from an EMBL/GenBank/DDBJ whole genome shotgun (WGS) entry which is preliminary data.</text>
</comment>
<dbReference type="NCBIfam" id="TIGR03544">
    <property type="entry name" value="DivI1A_domain"/>
    <property type="match status" value="1"/>
</dbReference>
<feature type="region of interest" description="Disordered" evidence="10">
    <location>
        <begin position="104"/>
        <end position="125"/>
    </location>
</feature>
<evidence type="ECO:0000256" key="3">
    <source>
        <dbReference type="ARBA" id="ARBA00018787"/>
    </source>
</evidence>
<evidence type="ECO:0000256" key="5">
    <source>
        <dbReference type="ARBA" id="ARBA00022618"/>
    </source>
</evidence>
<accession>A0A3P1WV09</accession>
<evidence type="ECO:0000313" key="11">
    <source>
        <dbReference type="EMBL" id="RRD50075.1"/>
    </source>
</evidence>
<evidence type="ECO:0000256" key="7">
    <source>
        <dbReference type="ARBA" id="ARBA00023306"/>
    </source>
</evidence>
<evidence type="ECO:0000256" key="8">
    <source>
        <dbReference type="ARBA" id="ARBA00031737"/>
    </source>
</evidence>
<keyword evidence="7" id="KW-0131">Cell cycle</keyword>
<sequence>MRMSLTLEEVRRVRFRMARRGATGYEVGDVDTFIDKVEESFAQFENEREVLRREAEAARNSSVAPGFDDRTIAVKDQEIESLRAEVDRLRAEVTNAQNQTQVMTPLPVSDDGRVQQLSQDNQRLRSENDRLRRELDEARTAQVSQISGKAETLTVATREEATPAVVRLVSLATEQAEKLVEEANTEAQRKLDEAKRQASEITIDARTKADRVESEARVNAEQMAREARERAERVNGEADRRRAELFAELEREQAILTRKVAALRGFEATYRDNLRNYVGRHLEGLDRDLPEPLDVPELAERSRTPRLDALANQDLRA</sequence>
<evidence type="ECO:0000256" key="10">
    <source>
        <dbReference type="SAM" id="MobiDB-lite"/>
    </source>
</evidence>
<dbReference type="GO" id="GO:0051301">
    <property type="term" value="P:cell division"/>
    <property type="evidence" value="ECO:0007669"/>
    <property type="project" value="UniProtKB-KW"/>
</dbReference>
<keyword evidence="5" id="KW-0132">Cell division</keyword>
<dbReference type="EMBL" id="RQYT01000009">
    <property type="protein sequence ID" value="RRD50075.1"/>
    <property type="molecule type" value="Genomic_DNA"/>
</dbReference>
<dbReference type="PANTHER" id="PTHR35794:SF2">
    <property type="entry name" value="CELL DIVISION PROTEIN DIVIVA"/>
    <property type="match status" value="1"/>
</dbReference>
<evidence type="ECO:0000256" key="9">
    <source>
        <dbReference type="SAM" id="Coils"/>
    </source>
</evidence>
<dbReference type="InterPro" id="IPR007793">
    <property type="entry name" value="DivIVA_fam"/>
</dbReference>
<feature type="region of interest" description="Disordered" evidence="10">
    <location>
        <begin position="285"/>
        <end position="317"/>
    </location>
</feature>
<dbReference type="InterPro" id="IPR019933">
    <property type="entry name" value="DivIVA_domain"/>
</dbReference>
<dbReference type="OrthoDB" id="9815492at2"/>
<comment type="similarity">
    <text evidence="2">Belongs to the DivIVA family.</text>
</comment>
<protein>
    <recommendedName>
        <fullName evidence="3">Cell wall synthesis protein Wag31</fullName>
    </recommendedName>
    <alternativeName>
        <fullName evidence="8">Antigen 84</fullName>
    </alternativeName>
</protein>
<evidence type="ECO:0000256" key="2">
    <source>
        <dbReference type="ARBA" id="ARBA00009008"/>
    </source>
</evidence>
<feature type="coiled-coil region" evidence="9">
    <location>
        <begin position="173"/>
        <end position="244"/>
    </location>
</feature>
<reference evidence="11 12" key="1">
    <citation type="submission" date="2018-11" db="EMBL/GenBank/DDBJ databases">
        <title>Genomes From Bacteria Associated with the Canine Oral Cavity: a Test Case for Automated Genome-Based Taxonomic Assignment.</title>
        <authorList>
            <person name="Coil D.A."/>
            <person name="Jospin G."/>
            <person name="Darling A.E."/>
            <person name="Wallis C."/>
            <person name="Davis I.J."/>
            <person name="Harris S."/>
            <person name="Eisen J.A."/>
            <person name="Holcombe L.J."/>
            <person name="O'Flynn C."/>
        </authorList>
    </citation>
    <scope>NUCLEOTIDE SEQUENCE [LARGE SCALE GENOMIC DNA]</scope>
    <source>
        <strain evidence="11 12">OH2822_COT-296</strain>
    </source>
</reference>
<evidence type="ECO:0000256" key="4">
    <source>
        <dbReference type="ARBA" id="ARBA00022490"/>
    </source>
</evidence>
<dbReference type="PANTHER" id="PTHR35794">
    <property type="entry name" value="CELL DIVISION PROTEIN DIVIVA"/>
    <property type="match status" value="1"/>
</dbReference>
<evidence type="ECO:0000256" key="6">
    <source>
        <dbReference type="ARBA" id="ARBA00023054"/>
    </source>
</evidence>
<dbReference type="Gene3D" id="6.10.250.660">
    <property type="match status" value="1"/>
</dbReference>
<name>A0A3P1WV09_9ACTN</name>
<organism evidence="11 12">
    <name type="scientific">Arachnia propionica</name>
    <dbReference type="NCBI Taxonomy" id="1750"/>
    <lineage>
        <taxon>Bacteria</taxon>
        <taxon>Bacillati</taxon>
        <taxon>Actinomycetota</taxon>
        <taxon>Actinomycetes</taxon>
        <taxon>Propionibacteriales</taxon>
        <taxon>Propionibacteriaceae</taxon>
        <taxon>Arachnia</taxon>
    </lineage>
</organism>
<gene>
    <name evidence="11" type="ORF">EII35_05820</name>
</gene>
<keyword evidence="4" id="KW-0963">Cytoplasm</keyword>
<evidence type="ECO:0000313" key="12">
    <source>
        <dbReference type="Proteomes" id="UP000280935"/>
    </source>
</evidence>
<dbReference type="GO" id="GO:0005737">
    <property type="term" value="C:cytoplasm"/>
    <property type="evidence" value="ECO:0007669"/>
    <property type="project" value="UniProtKB-SubCell"/>
</dbReference>
<proteinExistence type="inferred from homology"/>
<dbReference type="Gene3D" id="1.20.5.1700">
    <property type="match status" value="1"/>
</dbReference>
<comment type="subcellular location">
    <subcellularLocation>
        <location evidence="1">Cytoplasm</location>
    </subcellularLocation>
</comment>
<dbReference type="AlphaFoldDB" id="A0A3P1WV09"/>